<proteinExistence type="predicted"/>
<feature type="coiled-coil region" evidence="1">
    <location>
        <begin position="65"/>
        <end position="92"/>
    </location>
</feature>
<dbReference type="Proteomes" id="UP000023152">
    <property type="component" value="Unassembled WGS sequence"/>
</dbReference>
<keyword evidence="3" id="KW-1185">Reference proteome</keyword>
<gene>
    <name evidence="2" type="ORF">RFI_32325</name>
</gene>
<comment type="caution">
    <text evidence="2">The sequence shown here is derived from an EMBL/GenBank/DDBJ whole genome shotgun (WGS) entry which is preliminary data.</text>
</comment>
<organism evidence="2 3">
    <name type="scientific">Reticulomyxa filosa</name>
    <dbReference type="NCBI Taxonomy" id="46433"/>
    <lineage>
        <taxon>Eukaryota</taxon>
        <taxon>Sar</taxon>
        <taxon>Rhizaria</taxon>
        <taxon>Retaria</taxon>
        <taxon>Foraminifera</taxon>
        <taxon>Monothalamids</taxon>
        <taxon>Reticulomyxidae</taxon>
        <taxon>Reticulomyxa</taxon>
    </lineage>
</organism>
<dbReference type="AlphaFoldDB" id="X6LTV2"/>
<keyword evidence="1" id="KW-0175">Coiled coil</keyword>
<reference evidence="2 3" key="1">
    <citation type="journal article" date="2013" name="Curr. Biol.">
        <title>The Genome of the Foraminiferan Reticulomyxa filosa.</title>
        <authorList>
            <person name="Glockner G."/>
            <person name="Hulsmann N."/>
            <person name="Schleicher M."/>
            <person name="Noegel A.A."/>
            <person name="Eichinger L."/>
            <person name="Gallinger C."/>
            <person name="Pawlowski J."/>
            <person name="Sierra R."/>
            <person name="Euteneuer U."/>
            <person name="Pillet L."/>
            <person name="Moustafa A."/>
            <person name="Platzer M."/>
            <person name="Groth M."/>
            <person name="Szafranski K."/>
            <person name="Schliwa M."/>
        </authorList>
    </citation>
    <scope>NUCLEOTIDE SEQUENCE [LARGE SCALE GENOMIC DNA]</scope>
</reference>
<accession>X6LTV2</accession>
<evidence type="ECO:0000256" key="1">
    <source>
        <dbReference type="SAM" id="Coils"/>
    </source>
</evidence>
<evidence type="ECO:0000313" key="2">
    <source>
        <dbReference type="EMBL" id="ETO05069.1"/>
    </source>
</evidence>
<dbReference type="EMBL" id="ASPP01028576">
    <property type="protein sequence ID" value="ETO05069.1"/>
    <property type="molecule type" value="Genomic_DNA"/>
</dbReference>
<protein>
    <submittedName>
        <fullName evidence="2">Uncharacterized protein</fullName>
    </submittedName>
</protein>
<name>X6LTV2_RETFI</name>
<evidence type="ECO:0000313" key="3">
    <source>
        <dbReference type="Proteomes" id="UP000023152"/>
    </source>
</evidence>
<sequence>MHVNNKKNNYFPLKRKEIKGEMEMQLMQELADAKLMISNLVETSRTQNSTILKLNRENNRFSVENQTQIKTIESLRDENKKLFEEITILQEANHSYMSELMTLRGQLDNVNAQSVGSPAPYLNGLFFF</sequence>